<keyword evidence="5" id="KW-0472">Membrane</keyword>
<comment type="caution">
    <text evidence="7">The sequence shown here is derived from an EMBL/GenBank/DDBJ whole genome shotgun (WGS) entry which is preliminary data.</text>
</comment>
<keyword evidence="5" id="KW-0812">Transmembrane</keyword>
<feature type="region of interest" description="Disordered" evidence="4">
    <location>
        <begin position="1004"/>
        <end position="1023"/>
    </location>
</feature>
<evidence type="ECO:0000313" key="7">
    <source>
        <dbReference type="EMBL" id="NOU62586.1"/>
    </source>
</evidence>
<protein>
    <recommendedName>
        <fullName evidence="6">GH10 domain-containing protein</fullName>
    </recommendedName>
</protein>
<evidence type="ECO:0000313" key="8">
    <source>
        <dbReference type="Proteomes" id="UP000653578"/>
    </source>
</evidence>
<feature type="transmembrane region" description="Helical" evidence="5">
    <location>
        <begin position="44"/>
        <end position="64"/>
    </location>
</feature>
<dbReference type="PANTHER" id="PTHR12631">
    <property type="entry name" value="ALPHA-L-IDURONIDASE"/>
    <property type="match status" value="1"/>
</dbReference>
<evidence type="ECO:0000256" key="3">
    <source>
        <dbReference type="ARBA" id="ARBA00023326"/>
    </source>
</evidence>
<accession>A0ABX1X2W0</accession>
<dbReference type="InterPro" id="IPR013320">
    <property type="entry name" value="ConA-like_dom_sf"/>
</dbReference>
<keyword evidence="1" id="KW-0378">Hydrolase</keyword>
<evidence type="ECO:0000259" key="6">
    <source>
        <dbReference type="Pfam" id="PF00331"/>
    </source>
</evidence>
<keyword evidence="8" id="KW-1185">Reference proteome</keyword>
<dbReference type="Proteomes" id="UP000653578">
    <property type="component" value="Unassembled WGS sequence"/>
</dbReference>
<dbReference type="InterPro" id="IPR001000">
    <property type="entry name" value="GH10_dom"/>
</dbReference>
<dbReference type="Gene3D" id="2.60.120.260">
    <property type="entry name" value="Galactose-binding domain-like"/>
    <property type="match status" value="1"/>
</dbReference>
<dbReference type="EMBL" id="WHNY01000004">
    <property type="protein sequence ID" value="NOU62586.1"/>
    <property type="molecule type" value="Genomic_DNA"/>
</dbReference>
<evidence type="ECO:0000256" key="4">
    <source>
        <dbReference type="SAM" id="MobiDB-lite"/>
    </source>
</evidence>
<evidence type="ECO:0000256" key="2">
    <source>
        <dbReference type="ARBA" id="ARBA00023277"/>
    </source>
</evidence>
<dbReference type="Gene3D" id="3.20.20.80">
    <property type="entry name" value="Glycosidases"/>
    <property type="match status" value="1"/>
</dbReference>
<evidence type="ECO:0000256" key="5">
    <source>
        <dbReference type="SAM" id="Phobius"/>
    </source>
</evidence>
<keyword evidence="5" id="KW-1133">Transmembrane helix</keyword>
<reference evidence="7 8" key="1">
    <citation type="submission" date="2019-10" db="EMBL/GenBank/DDBJ databases">
        <title>Description of Paenibacillus humi sp. nov.</title>
        <authorList>
            <person name="Carlier A."/>
            <person name="Qi S."/>
        </authorList>
    </citation>
    <scope>NUCLEOTIDE SEQUENCE [LARGE SCALE GENOMIC DNA]</scope>
    <source>
        <strain evidence="7 8">LMG 31461</strain>
    </source>
</reference>
<dbReference type="Pfam" id="PF00331">
    <property type="entry name" value="Glyco_hydro_10"/>
    <property type="match status" value="1"/>
</dbReference>
<dbReference type="InterPro" id="IPR051923">
    <property type="entry name" value="Glycosyl_Hydrolase_39"/>
</dbReference>
<dbReference type="InterPro" id="IPR017853">
    <property type="entry name" value="GH"/>
</dbReference>
<proteinExistence type="predicted"/>
<evidence type="ECO:0000256" key="1">
    <source>
        <dbReference type="ARBA" id="ARBA00022801"/>
    </source>
</evidence>
<dbReference type="SUPFAM" id="SSF51445">
    <property type="entry name" value="(Trans)glycosidases"/>
    <property type="match status" value="1"/>
</dbReference>
<dbReference type="PANTHER" id="PTHR12631:SF10">
    <property type="entry name" value="BETA-XYLOSIDASE-LIKE PROTEIN-RELATED"/>
    <property type="match status" value="1"/>
</dbReference>
<organism evidence="7 8">
    <name type="scientific">Paenibacillus plantarum</name>
    <dbReference type="NCBI Taxonomy" id="2654975"/>
    <lineage>
        <taxon>Bacteria</taxon>
        <taxon>Bacillati</taxon>
        <taxon>Bacillota</taxon>
        <taxon>Bacilli</taxon>
        <taxon>Bacillales</taxon>
        <taxon>Paenibacillaceae</taxon>
        <taxon>Paenibacillus</taxon>
    </lineage>
</organism>
<dbReference type="SUPFAM" id="SSF49899">
    <property type="entry name" value="Concanavalin A-like lectins/glucanases"/>
    <property type="match status" value="1"/>
</dbReference>
<keyword evidence="2" id="KW-0119">Carbohydrate metabolism</keyword>
<feature type="domain" description="GH10" evidence="6">
    <location>
        <begin position="454"/>
        <end position="600"/>
    </location>
</feature>
<sequence length="1189" mass="131631">MNISARFIGSSEISYFYPVVGDNHHFVQLDREVKGMEMSNRRRGMTALIWLMISVLALSALPLMPTVGNAATTNAQNTYYYQNDTQFKHYTRGILRPDQGTIEMTMHPTKPAAESGNDYEFAFSVTPSRFLVSGGNTLLGIYIPPAEEKNQLSFVIRKNGSESFSGSLASFAYTPGERVNVALTWNYSPSDNISRVRLYVNGIQQQLSTKNGTVSEVPMTGSLSEDLYANVLQVEKAEPFNVEQLKISTRELSASELLSVPDSKFKADSDTSLLVKNEMKTVERYRTNWHRLTNYHVLAPAWRAETQQYVVGENISFPMLSLNYSGEDLNYNVNIEATAVNLDVANTNNSPILSKNFTVQSDNDGKYAIHDLALPELNGEGYYKLKTTVSSGSSPIANYDSAIAVLPANDTSVTDGVYADFYGFHSKYDWDPKIWTDVNARITRTWAEAKVFLWNVVEPTKGAFYWEKSDQYVAKSKAAGLEVLGVLGYPSRWAATKPTDAIMQTSNLAQRPERWVPNDFEGEWANYIYQTVSRYKGEVKYWEIYNEVNFNAESSVAATLTGTDTQYMELLKIAYREVKRADPNARILTSGYSDHADNVKLPTAFFDNAALYQNGVNYFDIYNVHGYDGAKSNSKTTPWVIKLKQARPGTEYWMSEQMHFTTPDRDTRLYMTVEWFVDYLKMGYSKFINMGTFEVFFNRYTLSPEPDYYVLGVFNNKIRKVSSIKETLTWPGISTNTFRVRQSFELTNGKRLSILGANNTTAGAYEYELSGNIASAVDLYDHPITITTKANGNKVIQSSNIAYIESTGPIQVVSAVALESRPLLRNADFINLTGDVSMGMCTTIPQEWEYLYTASKGGSVCTVQGQQAGNYAVQMSATGQERVTIKQTGIMPTKSGTYRLSAKIKKIDGNPNVYLWFQGAAYADKQMTNLGSDYVTITKDISIDPVPNSGVTIGIGMTANSTGSFVVESLDFVNIDEAPQQVTMQLDASKKSYVSLAASANQSYSDETPAGDGQGGWADFGPENIANSNFQTGEQVIGGIPYQLPSSMTDPSVVMIAGGSTIRPNLPVSMTGIPVNQKLSKIGFLHTLMYPTVTGGTTVGNYIIHYADGTQVAQPIVFQQNIDDWYVPSINPAVVIAKKYTMSAGGERAVFNTLFTNPNPEKTITTIDMIGQSKAIIALMGITGEVLNS</sequence>
<name>A0ABX1X2W0_9BACL</name>
<keyword evidence="3" id="KW-0624">Polysaccharide degradation</keyword>
<gene>
    <name evidence="7" type="ORF">GC096_00820</name>
</gene>